<dbReference type="Proteomes" id="UP000287651">
    <property type="component" value="Unassembled WGS sequence"/>
</dbReference>
<gene>
    <name evidence="1" type="ORF">B296_00036889</name>
</gene>
<comment type="caution">
    <text evidence="1">The sequence shown here is derived from an EMBL/GenBank/DDBJ whole genome shotgun (WGS) entry which is preliminary data.</text>
</comment>
<evidence type="ECO:0000313" key="2">
    <source>
        <dbReference type="Proteomes" id="UP000287651"/>
    </source>
</evidence>
<reference evidence="1 2" key="1">
    <citation type="journal article" date="2014" name="Agronomy (Basel)">
        <title>A Draft Genome Sequence for Ensete ventricosum, the Drought-Tolerant Tree Against Hunger.</title>
        <authorList>
            <person name="Harrison J."/>
            <person name="Moore K.A."/>
            <person name="Paszkiewicz K."/>
            <person name="Jones T."/>
            <person name="Grant M."/>
            <person name="Ambacheew D."/>
            <person name="Muzemil S."/>
            <person name="Studholme D.J."/>
        </authorList>
    </citation>
    <scope>NUCLEOTIDE SEQUENCE [LARGE SCALE GENOMIC DNA]</scope>
</reference>
<dbReference type="AlphaFoldDB" id="A0A426Y7Q2"/>
<organism evidence="1 2">
    <name type="scientific">Ensete ventricosum</name>
    <name type="common">Abyssinian banana</name>
    <name type="synonym">Musa ensete</name>
    <dbReference type="NCBI Taxonomy" id="4639"/>
    <lineage>
        <taxon>Eukaryota</taxon>
        <taxon>Viridiplantae</taxon>
        <taxon>Streptophyta</taxon>
        <taxon>Embryophyta</taxon>
        <taxon>Tracheophyta</taxon>
        <taxon>Spermatophyta</taxon>
        <taxon>Magnoliopsida</taxon>
        <taxon>Liliopsida</taxon>
        <taxon>Zingiberales</taxon>
        <taxon>Musaceae</taxon>
        <taxon>Ensete</taxon>
    </lineage>
</organism>
<name>A0A426Y7Q2_ENSVE</name>
<proteinExistence type="predicted"/>
<feature type="non-terminal residue" evidence="1">
    <location>
        <position position="1"/>
    </location>
</feature>
<protein>
    <submittedName>
        <fullName evidence="1">Uncharacterized protein</fullName>
    </submittedName>
</protein>
<evidence type="ECO:0000313" key="1">
    <source>
        <dbReference type="EMBL" id="RRT47748.1"/>
    </source>
</evidence>
<accession>A0A426Y7Q2</accession>
<sequence>KWDELLLGQHEGALQVVDIFETAIHGGRDEQHAFARSGDLRLAGARLDDAAGHRVVRDECPSQRRLRGLRRRQPLLEHQYRVRQDPDCCNAVHGGEPEAAGRRWLGGDHELRAELVHGKAHSCYSCFSVSTLDALPCGDAGDHIARERKGMVSAITLSDIILVKLDYYLEVVIMSGIFSFSWVYQFNLKGFLIGVDE</sequence>
<dbReference type="EMBL" id="AMZH03014372">
    <property type="protein sequence ID" value="RRT47748.1"/>
    <property type="molecule type" value="Genomic_DNA"/>
</dbReference>